<feature type="transmembrane region" description="Helical" evidence="5">
    <location>
        <begin position="20"/>
        <end position="39"/>
    </location>
</feature>
<dbReference type="InterPro" id="IPR036259">
    <property type="entry name" value="MFS_trans_sf"/>
</dbReference>
<proteinExistence type="predicted"/>
<dbReference type="Proteomes" id="UP000244855">
    <property type="component" value="Unassembled WGS sequence"/>
</dbReference>
<evidence type="ECO:0000259" key="6">
    <source>
        <dbReference type="PROSITE" id="PS50850"/>
    </source>
</evidence>
<evidence type="ECO:0000256" key="1">
    <source>
        <dbReference type="ARBA" id="ARBA00004141"/>
    </source>
</evidence>
<evidence type="ECO:0000313" key="8">
    <source>
        <dbReference type="Proteomes" id="UP000244855"/>
    </source>
</evidence>
<protein>
    <submittedName>
        <fullName evidence="7">MFS general substrate transporter</fullName>
    </submittedName>
</protein>
<sequence>YEPALDQILKDFHAEDKDSLGALSISIHTLGYSIGPWIVAPVSEIYGRIWLLRVAYLVFPLTFVGCGASRSIGALIAFRTIMGFAGIVFLLLGAAIVPDIMPEHRRGISLGTRLTGAGLVRPIMGDYIAERTTWRCIFWVCV</sequence>
<feature type="transmembrane region" description="Helical" evidence="5">
    <location>
        <begin position="51"/>
        <end position="70"/>
    </location>
</feature>
<organism evidence="7 8">
    <name type="scientific">Periconia macrospinosa</name>
    <dbReference type="NCBI Taxonomy" id="97972"/>
    <lineage>
        <taxon>Eukaryota</taxon>
        <taxon>Fungi</taxon>
        <taxon>Dikarya</taxon>
        <taxon>Ascomycota</taxon>
        <taxon>Pezizomycotina</taxon>
        <taxon>Dothideomycetes</taxon>
        <taxon>Pleosporomycetidae</taxon>
        <taxon>Pleosporales</taxon>
        <taxon>Massarineae</taxon>
        <taxon>Periconiaceae</taxon>
        <taxon>Periconia</taxon>
    </lineage>
</organism>
<dbReference type="PANTHER" id="PTHR23502">
    <property type="entry name" value="MAJOR FACILITATOR SUPERFAMILY"/>
    <property type="match status" value="1"/>
</dbReference>
<keyword evidence="2 5" id="KW-0812">Transmembrane</keyword>
<keyword evidence="3 5" id="KW-1133">Transmembrane helix</keyword>
<comment type="subcellular location">
    <subcellularLocation>
        <location evidence="1">Membrane</location>
        <topology evidence="1">Multi-pass membrane protein</topology>
    </subcellularLocation>
</comment>
<evidence type="ECO:0000256" key="4">
    <source>
        <dbReference type="ARBA" id="ARBA00023136"/>
    </source>
</evidence>
<feature type="non-terminal residue" evidence="7">
    <location>
        <position position="1"/>
    </location>
</feature>
<evidence type="ECO:0000256" key="2">
    <source>
        <dbReference type="ARBA" id="ARBA00022692"/>
    </source>
</evidence>
<dbReference type="PROSITE" id="PS50850">
    <property type="entry name" value="MFS"/>
    <property type="match status" value="1"/>
</dbReference>
<reference evidence="7 8" key="1">
    <citation type="journal article" date="2018" name="Sci. Rep.">
        <title>Comparative genomics provides insights into the lifestyle and reveals functional heterogeneity of dark septate endophytic fungi.</title>
        <authorList>
            <person name="Knapp D.G."/>
            <person name="Nemeth J.B."/>
            <person name="Barry K."/>
            <person name="Hainaut M."/>
            <person name="Henrissat B."/>
            <person name="Johnson J."/>
            <person name="Kuo A."/>
            <person name="Lim J.H.P."/>
            <person name="Lipzen A."/>
            <person name="Nolan M."/>
            <person name="Ohm R.A."/>
            <person name="Tamas L."/>
            <person name="Grigoriev I.V."/>
            <person name="Spatafora J.W."/>
            <person name="Nagy L.G."/>
            <person name="Kovacs G.M."/>
        </authorList>
    </citation>
    <scope>NUCLEOTIDE SEQUENCE [LARGE SCALE GENOMIC DNA]</scope>
    <source>
        <strain evidence="7 8">DSE2036</strain>
    </source>
</reference>
<name>A0A2V1CY59_9PLEO</name>
<keyword evidence="4 5" id="KW-0472">Membrane</keyword>
<dbReference type="OrthoDB" id="5296287at2759"/>
<dbReference type="PANTHER" id="PTHR23502:SF60">
    <property type="entry name" value="MAJOR FACILITATOR SUPERFAMILY (MFS) PROFILE DOMAIN-CONTAINING PROTEIN-RELATED"/>
    <property type="match status" value="1"/>
</dbReference>
<dbReference type="AlphaFoldDB" id="A0A2V1CY59"/>
<dbReference type="STRING" id="97972.A0A2V1CY59"/>
<keyword evidence="8" id="KW-1185">Reference proteome</keyword>
<feature type="non-terminal residue" evidence="7">
    <location>
        <position position="142"/>
    </location>
</feature>
<dbReference type="EMBL" id="KZ806325">
    <property type="protein sequence ID" value="PVH90424.1"/>
    <property type="molecule type" value="Genomic_DNA"/>
</dbReference>
<accession>A0A2V1CY59</accession>
<dbReference type="InterPro" id="IPR020846">
    <property type="entry name" value="MFS_dom"/>
</dbReference>
<evidence type="ECO:0000256" key="5">
    <source>
        <dbReference type="SAM" id="Phobius"/>
    </source>
</evidence>
<dbReference type="SUPFAM" id="SSF103473">
    <property type="entry name" value="MFS general substrate transporter"/>
    <property type="match status" value="1"/>
</dbReference>
<feature type="transmembrane region" description="Helical" evidence="5">
    <location>
        <begin position="76"/>
        <end position="97"/>
    </location>
</feature>
<dbReference type="Pfam" id="PF07690">
    <property type="entry name" value="MFS_1"/>
    <property type="match status" value="1"/>
</dbReference>
<dbReference type="Gene3D" id="1.20.1720.10">
    <property type="entry name" value="Multidrug resistance protein D"/>
    <property type="match status" value="1"/>
</dbReference>
<gene>
    <name evidence="7" type="ORF">DM02DRAFT_469530</name>
</gene>
<evidence type="ECO:0000256" key="3">
    <source>
        <dbReference type="ARBA" id="ARBA00022989"/>
    </source>
</evidence>
<dbReference type="GO" id="GO:0016020">
    <property type="term" value="C:membrane"/>
    <property type="evidence" value="ECO:0007669"/>
    <property type="project" value="UniProtKB-SubCell"/>
</dbReference>
<dbReference type="InterPro" id="IPR011701">
    <property type="entry name" value="MFS"/>
</dbReference>
<feature type="domain" description="Major facilitator superfamily (MFS) profile" evidence="6">
    <location>
        <begin position="1"/>
        <end position="142"/>
    </location>
</feature>
<evidence type="ECO:0000313" key="7">
    <source>
        <dbReference type="EMBL" id="PVH90424.1"/>
    </source>
</evidence>
<dbReference type="GO" id="GO:0022857">
    <property type="term" value="F:transmembrane transporter activity"/>
    <property type="evidence" value="ECO:0007669"/>
    <property type="project" value="InterPro"/>
</dbReference>